<dbReference type="GeneID" id="54404575"/>
<dbReference type="AlphaFoldDB" id="A0A6A6A5A9"/>
<organism evidence="1 2">
    <name type="scientific">Dothidotthia symphoricarpi CBS 119687</name>
    <dbReference type="NCBI Taxonomy" id="1392245"/>
    <lineage>
        <taxon>Eukaryota</taxon>
        <taxon>Fungi</taxon>
        <taxon>Dikarya</taxon>
        <taxon>Ascomycota</taxon>
        <taxon>Pezizomycotina</taxon>
        <taxon>Dothideomycetes</taxon>
        <taxon>Pleosporomycetidae</taxon>
        <taxon>Pleosporales</taxon>
        <taxon>Dothidotthiaceae</taxon>
        <taxon>Dothidotthia</taxon>
    </lineage>
</organism>
<keyword evidence="2" id="KW-1185">Reference proteome</keyword>
<evidence type="ECO:0000313" key="1">
    <source>
        <dbReference type="EMBL" id="KAF2126990.1"/>
    </source>
</evidence>
<dbReference type="InterPro" id="IPR021986">
    <property type="entry name" value="Spherulin4"/>
</dbReference>
<proteinExistence type="predicted"/>
<reference evidence="1" key="1">
    <citation type="journal article" date="2020" name="Stud. Mycol.">
        <title>101 Dothideomycetes genomes: a test case for predicting lifestyles and emergence of pathogens.</title>
        <authorList>
            <person name="Haridas S."/>
            <person name="Albert R."/>
            <person name="Binder M."/>
            <person name="Bloem J."/>
            <person name="Labutti K."/>
            <person name="Salamov A."/>
            <person name="Andreopoulos B."/>
            <person name="Baker S."/>
            <person name="Barry K."/>
            <person name="Bills G."/>
            <person name="Bluhm B."/>
            <person name="Cannon C."/>
            <person name="Castanera R."/>
            <person name="Culley D."/>
            <person name="Daum C."/>
            <person name="Ezra D."/>
            <person name="Gonzalez J."/>
            <person name="Henrissat B."/>
            <person name="Kuo A."/>
            <person name="Liang C."/>
            <person name="Lipzen A."/>
            <person name="Lutzoni F."/>
            <person name="Magnuson J."/>
            <person name="Mondo S."/>
            <person name="Nolan M."/>
            <person name="Ohm R."/>
            <person name="Pangilinan J."/>
            <person name="Park H.-J."/>
            <person name="Ramirez L."/>
            <person name="Alfaro M."/>
            <person name="Sun H."/>
            <person name="Tritt A."/>
            <person name="Yoshinaga Y."/>
            <person name="Zwiers L.-H."/>
            <person name="Turgeon B."/>
            <person name="Goodwin S."/>
            <person name="Spatafora J."/>
            <person name="Crous P."/>
            <person name="Grigoriev I."/>
        </authorList>
    </citation>
    <scope>NUCLEOTIDE SEQUENCE</scope>
    <source>
        <strain evidence="1">CBS 119687</strain>
    </source>
</reference>
<dbReference type="OrthoDB" id="5342184at2759"/>
<protein>
    <submittedName>
        <fullName evidence="1">Cell surface protein</fullName>
    </submittedName>
</protein>
<dbReference type="EMBL" id="ML977512">
    <property type="protein sequence ID" value="KAF2126990.1"/>
    <property type="molecule type" value="Genomic_DNA"/>
</dbReference>
<gene>
    <name evidence="1" type="ORF">P153DRAFT_297115</name>
</gene>
<accession>A0A6A6A5A9</accession>
<evidence type="ECO:0000313" key="2">
    <source>
        <dbReference type="Proteomes" id="UP000799771"/>
    </source>
</evidence>
<dbReference type="Pfam" id="PF12138">
    <property type="entry name" value="Spherulin4"/>
    <property type="match status" value="1"/>
</dbReference>
<dbReference type="PANTHER" id="PTHR35040">
    <property type="match status" value="1"/>
</dbReference>
<dbReference type="PANTHER" id="PTHR35040:SF8">
    <property type="entry name" value="SURFACE PROTEIN, PUTATIVE (AFU_ORTHOLOGUE AFUA_4G14085)-RELATED"/>
    <property type="match status" value="1"/>
</dbReference>
<dbReference type="Proteomes" id="UP000799771">
    <property type="component" value="Unassembled WGS sequence"/>
</dbReference>
<name>A0A6A6A5A9_9PLEO</name>
<sequence length="258" mass="29290">MASPRATVVVPLYIWPTSSASWEPLYESISTHPTVDFLVVVNPDSGPGGEPLPGHDYERELPKLNAAANVCTIGYVRIDYCRKPLHETCEEIDRFAGWAKDRGDKPNLAMHGIYVDETPNHYSAGRALYLEALHKHIKSREGLLGQRLVRLIFHNPGTPPDSELASPAIVDVIITCEEPYQRYSGEQVQTRLREYFVDRTRSGYQISDVSRNVIRKVVGELRHKGAYIFATSLVEDFYESFGECWREFVSAMDTIENW</sequence>
<dbReference type="RefSeq" id="XP_033521382.1">
    <property type="nucleotide sequence ID" value="XM_033664143.1"/>
</dbReference>